<keyword evidence="2" id="KW-0936">Ethylene signaling pathway</keyword>
<comment type="subcellular location">
    <subcellularLocation>
        <location evidence="1">Nucleus</location>
    </subcellularLocation>
</comment>
<comment type="caution">
    <text evidence="11">The sequence shown here is derived from an EMBL/GenBank/DDBJ whole genome shotgun (WGS) entry which is preliminary data.</text>
</comment>
<dbReference type="EMBL" id="JBJKBG010000008">
    <property type="protein sequence ID" value="KAL3724838.1"/>
    <property type="molecule type" value="Genomic_DNA"/>
</dbReference>
<evidence type="ECO:0000256" key="6">
    <source>
        <dbReference type="ARBA" id="ARBA00023163"/>
    </source>
</evidence>
<dbReference type="GO" id="GO:0003677">
    <property type="term" value="F:DNA binding"/>
    <property type="evidence" value="ECO:0007669"/>
    <property type="project" value="UniProtKB-KW"/>
</dbReference>
<comment type="similarity">
    <text evidence="8">Belongs to the AP2/ERF transcription factor family. ERF subfamily.</text>
</comment>
<dbReference type="InterPro" id="IPR050913">
    <property type="entry name" value="AP2/ERF_ERF"/>
</dbReference>
<dbReference type="AlphaFoldDB" id="A0ABD3JFW9"/>
<keyword evidence="12" id="KW-1185">Reference proteome</keyword>
<dbReference type="GO" id="GO:0005634">
    <property type="term" value="C:nucleus"/>
    <property type="evidence" value="ECO:0007669"/>
    <property type="project" value="UniProtKB-SubCell"/>
</dbReference>
<keyword evidence="5" id="KW-0010">Activator</keyword>
<keyword evidence="4" id="KW-0238">DNA-binding</keyword>
<evidence type="ECO:0000259" key="10">
    <source>
        <dbReference type="PROSITE" id="PS51032"/>
    </source>
</evidence>
<dbReference type="InterPro" id="IPR016177">
    <property type="entry name" value="DNA-bd_dom_sf"/>
</dbReference>
<keyword evidence="6" id="KW-0804">Transcription</keyword>
<dbReference type="InterPro" id="IPR036955">
    <property type="entry name" value="AP2/ERF_dom_sf"/>
</dbReference>
<evidence type="ECO:0000256" key="3">
    <source>
        <dbReference type="ARBA" id="ARBA00023015"/>
    </source>
</evidence>
<dbReference type="Proteomes" id="UP001634007">
    <property type="component" value="Unassembled WGS sequence"/>
</dbReference>
<name>A0ABD3JFW9_EUCGL</name>
<keyword evidence="7" id="KW-0539">Nucleus</keyword>
<proteinExistence type="inferred from homology"/>
<gene>
    <name evidence="11" type="ORF">ACJRO7_029928</name>
</gene>
<evidence type="ECO:0000256" key="9">
    <source>
        <dbReference type="SAM" id="MobiDB-lite"/>
    </source>
</evidence>
<evidence type="ECO:0000256" key="7">
    <source>
        <dbReference type="ARBA" id="ARBA00023242"/>
    </source>
</evidence>
<accession>A0ABD3JFW9</accession>
<dbReference type="PANTHER" id="PTHR31194">
    <property type="entry name" value="SHN SHINE , DNA BINDING / TRANSCRIPTION FACTOR"/>
    <property type="match status" value="1"/>
</dbReference>
<organism evidence="11 12">
    <name type="scientific">Eucalyptus globulus</name>
    <name type="common">Tasmanian blue gum</name>
    <dbReference type="NCBI Taxonomy" id="34317"/>
    <lineage>
        <taxon>Eukaryota</taxon>
        <taxon>Viridiplantae</taxon>
        <taxon>Streptophyta</taxon>
        <taxon>Embryophyta</taxon>
        <taxon>Tracheophyta</taxon>
        <taxon>Spermatophyta</taxon>
        <taxon>Magnoliopsida</taxon>
        <taxon>eudicotyledons</taxon>
        <taxon>Gunneridae</taxon>
        <taxon>Pentapetalae</taxon>
        <taxon>rosids</taxon>
        <taxon>malvids</taxon>
        <taxon>Myrtales</taxon>
        <taxon>Myrtaceae</taxon>
        <taxon>Myrtoideae</taxon>
        <taxon>Eucalypteae</taxon>
        <taxon>Eucalyptus</taxon>
    </lineage>
</organism>
<dbReference type="GO" id="GO:0009873">
    <property type="term" value="P:ethylene-activated signaling pathway"/>
    <property type="evidence" value="ECO:0007669"/>
    <property type="project" value="UniProtKB-KW"/>
</dbReference>
<protein>
    <recommendedName>
        <fullName evidence="10">AP2/ERF domain-containing protein</fullName>
    </recommendedName>
</protein>
<feature type="compositionally biased region" description="Polar residues" evidence="9">
    <location>
        <begin position="28"/>
        <end position="37"/>
    </location>
</feature>
<dbReference type="SMART" id="SM00380">
    <property type="entry name" value="AP2"/>
    <property type="match status" value="1"/>
</dbReference>
<feature type="region of interest" description="Disordered" evidence="9">
    <location>
        <begin position="1"/>
        <end position="46"/>
    </location>
</feature>
<evidence type="ECO:0000313" key="11">
    <source>
        <dbReference type="EMBL" id="KAL3724838.1"/>
    </source>
</evidence>
<evidence type="ECO:0000256" key="8">
    <source>
        <dbReference type="ARBA" id="ARBA00024343"/>
    </source>
</evidence>
<evidence type="ECO:0000313" key="12">
    <source>
        <dbReference type="Proteomes" id="UP001634007"/>
    </source>
</evidence>
<dbReference type="Gene3D" id="3.30.730.10">
    <property type="entry name" value="AP2/ERF domain"/>
    <property type="match status" value="1"/>
</dbReference>
<evidence type="ECO:0000256" key="1">
    <source>
        <dbReference type="ARBA" id="ARBA00004123"/>
    </source>
</evidence>
<dbReference type="SUPFAM" id="SSF54171">
    <property type="entry name" value="DNA-binding domain"/>
    <property type="match status" value="1"/>
</dbReference>
<evidence type="ECO:0000256" key="4">
    <source>
        <dbReference type="ARBA" id="ARBA00023125"/>
    </source>
</evidence>
<evidence type="ECO:0000256" key="2">
    <source>
        <dbReference type="ARBA" id="ARBA00022745"/>
    </source>
</evidence>
<feature type="domain" description="AP2/ERF" evidence="10">
    <location>
        <begin position="36"/>
        <end position="91"/>
    </location>
</feature>
<dbReference type="PANTHER" id="PTHR31194:SF189">
    <property type="entry name" value="AP2_ERF DOMAIN-CONTAINING PROTEIN"/>
    <property type="match status" value="1"/>
</dbReference>
<dbReference type="PROSITE" id="PS51032">
    <property type="entry name" value="AP2_ERF"/>
    <property type="match status" value="1"/>
</dbReference>
<sequence length="135" mass="15363">MNPIDMPGFGGHEVTNERRTPPRRARKYSSSGSQRTFSEVRRTRSGKRVARIQDKGLCQTFGTYNTAEEVALASDEAARNLWEKEAITNFLTDLPPPTLPSELFDFQCSVLFANMDELWLSFRYTGGNDYFANIE</sequence>
<dbReference type="InterPro" id="IPR001471">
    <property type="entry name" value="AP2/ERF_dom"/>
</dbReference>
<keyword evidence="3" id="KW-0805">Transcription regulation</keyword>
<evidence type="ECO:0000256" key="5">
    <source>
        <dbReference type="ARBA" id="ARBA00023159"/>
    </source>
</evidence>
<reference evidence="11 12" key="1">
    <citation type="submission" date="2024-11" db="EMBL/GenBank/DDBJ databases">
        <title>Chromosome-level genome assembly of Eucalyptus globulus Labill. provides insights into its genome evolution.</title>
        <authorList>
            <person name="Li X."/>
        </authorList>
    </citation>
    <scope>NUCLEOTIDE SEQUENCE [LARGE SCALE GENOMIC DNA]</scope>
    <source>
        <strain evidence="11">CL2024</strain>
        <tissue evidence="11">Fresh tender leaves</tissue>
    </source>
</reference>